<comment type="catalytic activity">
    <reaction evidence="15">
        <text>resolvin D2 + NAD(+) = 7-oxoresolvin D2 + NADH + H(+)</text>
        <dbReference type="Rhea" id="RHEA:53584"/>
        <dbReference type="ChEBI" id="CHEBI:15378"/>
        <dbReference type="ChEBI" id="CHEBI:57540"/>
        <dbReference type="ChEBI" id="CHEBI:57945"/>
        <dbReference type="ChEBI" id="CHEBI:133367"/>
        <dbReference type="ChEBI" id="CHEBI:137497"/>
    </reaction>
    <physiologicalReaction direction="left-to-right" evidence="15">
        <dbReference type="Rhea" id="RHEA:53585"/>
    </physiologicalReaction>
</comment>
<comment type="function">
    <text evidence="8">Catalyzes the NAD-dependent dehydrogenation (oxidation) of a broad array of hydroxylated polyunsaturated fatty acids (mainly eicosanoids and docosanoids, including prostaglandins, lipoxins and resolvins), yielding their corresponding keto (oxo) metabolites. Decreases the levels of the pro-proliferative prostaglandins such as prostaglandin E2 (whose activity is increased in cancer because of an increase in the expression of cyclooxygenase 2) and generates oxo-fatty acid products that can profoundly influence cell function by abrogating pro-inflammatory cytokine expression. Converts resolvins E1, D1 and D2 to their oxo products, which represents a mode of resolvin inactivation. Resolvin E1 plays important roles during the resolution phase of acute inflammation, while resolvins D1 and D2 have a unique role in obesity-induced adipose inflammation.</text>
</comment>
<dbReference type="GO" id="GO:0005737">
    <property type="term" value="C:cytoplasm"/>
    <property type="evidence" value="ECO:0007669"/>
    <property type="project" value="TreeGrafter"/>
</dbReference>
<comment type="catalytic activity">
    <reaction evidence="17">
        <text>prostaglandin A1 + NAD(+) = 15-oxo-prostaglandin A1 + NADH + H(+)</text>
        <dbReference type="Rhea" id="RHEA:41263"/>
        <dbReference type="ChEBI" id="CHEBI:15378"/>
        <dbReference type="ChEBI" id="CHEBI:57398"/>
        <dbReference type="ChEBI" id="CHEBI:57540"/>
        <dbReference type="ChEBI" id="CHEBI:57945"/>
        <dbReference type="ChEBI" id="CHEBI:85072"/>
    </reaction>
    <physiologicalReaction direction="left-to-right" evidence="17">
        <dbReference type="Rhea" id="RHEA:41264"/>
    </physiologicalReaction>
</comment>
<comment type="catalytic activity">
    <reaction evidence="19">
        <text>resolvin D2 + NAD(+) = 16-oxoresolvin D2 + NADH + H(+)</text>
        <dbReference type="Rhea" id="RHEA:53588"/>
        <dbReference type="ChEBI" id="CHEBI:15378"/>
        <dbReference type="ChEBI" id="CHEBI:57540"/>
        <dbReference type="ChEBI" id="CHEBI:57945"/>
        <dbReference type="ChEBI" id="CHEBI:133367"/>
        <dbReference type="ChEBI" id="CHEBI:137498"/>
    </reaction>
    <physiologicalReaction direction="left-to-right" evidence="19">
        <dbReference type="Rhea" id="RHEA:53589"/>
    </physiologicalReaction>
</comment>
<name>A0A8T0EQV8_ARGBR</name>
<evidence type="ECO:0000256" key="19">
    <source>
        <dbReference type="ARBA" id="ARBA00048921"/>
    </source>
</evidence>
<dbReference type="EC" id="1.1.1.141" evidence="3"/>
<evidence type="ECO:0000256" key="20">
    <source>
        <dbReference type="ARBA" id="ARBA00049151"/>
    </source>
</evidence>
<evidence type="ECO:0000256" key="3">
    <source>
        <dbReference type="ARBA" id="ARBA00038968"/>
    </source>
</evidence>
<dbReference type="GO" id="GO:0016404">
    <property type="term" value="F:15-hydroxyprostaglandin dehydrogenase (NAD+) activity"/>
    <property type="evidence" value="ECO:0007669"/>
    <property type="project" value="UniProtKB-EC"/>
</dbReference>
<reference evidence="23" key="2">
    <citation type="submission" date="2020-06" db="EMBL/GenBank/DDBJ databases">
        <authorList>
            <person name="Sheffer M."/>
        </authorList>
    </citation>
    <scope>NUCLEOTIDE SEQUENCE</scope>
</reference>
<comment type="catalytic activity">
    <reaction evidence="10">
        <text>resolvin D1 + NAD(+) = 8-oxoresolvin D1 + NADH + H(+)</text>
        <dbReference type="Rhea" id="RHEA:50124"/>
        <dbReference type="ChEBI" id="CHEBI:15378"/>
        <dbReference type="ChEBI" id="CHEBI:57540"/>
        <dbReference type="ChEBI" id="CHEBI:57945"/>
        <dbReference type="ChEBI" id="CHEBI:132079"/>
        <dbReference type="ChEBI" id="CHEBI:132080"/>
    </reaction>
    <physiologicalReaction direction="left-to-right" evidence="10">
        <dbReference type="Rhea" id="RHEA:50125"/>
    </physiologicalReaction>
</comment>
<evidence type="ECO:0000256" key="14">
    <source>
        <dbReference type="ARBA" id="ARBA00048170"/>
    </source>
</evidence>
<evidence type="ECO:0000256" key="9">
    <source>
        <dbReference type="ARBA" id="ARBA00047325"/>
    </source>
</evidence>
<comment type="catalytic activity">
    <reaction evidence="13">
        <text>(11R)-hydroxy-(5Z,8Z,12E,14Z)-eicosatetraenoate + NAD(+) = 11-oxo-(5Z,8Z,12E,14Z)-eicosatetraenoate + NADH + H(+)</text>
        <dbReference type="Rhea" id="RHEA:48640"/>
        <dbReference type="ChEBI" id="CHEBI:15378"/>
        <dbReference type="ChEBI" id="CHEBI:57540"/>
        <dbReference type="ChEBI" id="CHEBI:57945"/>
        <dbReference type="ChEBI" id="CHEBI:78836"/>
        <dbReference type="ChEBI" id="CHEBI:90697"/>
    </reaction>
    <physiologicalReaction direction="left-to-right" evidence="13">
        <dbReference type="Rhea" id="RHEA:48641"/>
    </physiologicalReaction>
</comment>
<dbReference type="Gene3D" id="3.40.50.720">
    <property type="entry name" value="NAD(P)-binding Rossmann-like Domain"/>
    <property type="match status" value="1"/>
</dbReference>
<evidence type="ECO:0000256" key="22">
    <source>
        <dbReference type="RuleBase" id="RU000363"/>
    </source>
</evidence>
<evidence type="ECO:0000256" key="17">
    <source>
        <dbReference type="ARBA" id="ARBA00048611"/>
    </source>
</evidence>
<keyword evidence="2" id="KW-0560">Oxidoreductase</keyword>
<dbReference type="Pfam" id="PF00106">
    <property type="entry name" value="adh_short"/>
    <property type="match status" value="1"/>
</dbReference>
<dbReference type="InterPro" id="IPR002347">
    <property type="entry name" value="SDR_fam"/>
</dbReference>
<evidence type="ECO:0000256" key="18">
    <source>
        <dbReference type="ARBA" id="ARBA00048739"/>
    </source>
</evidence>
<dbReference type="GO" id="GO:0047034">
    <property type="term" value="F:15-hydroxyicosatetraenoate dehydrogenase activity"/>
    <property type="evidence" value="ECO:0007669"/>
    <property type="project" value="UniProtKB-EC"/>
</dbReference>
<evidence type="ECO:0000256" key="2">
    <source>
        <dbReference type="ARBA" id="ARBA00023002"/>
    </source>
</evidence>
<evidence type="ECO:0000256" key="7">
    <source>
        <dbReference type="ARBA" id="ARBA00042026"/>
    </source>
</evidence>
<evidence type="ECO:0000256" key="4">
    <source>
        <dbReference type="ARBA" id="ARBA00039060"/>
    </source>
</evidence>
<comment type="catalytic activity">
    <reaction evidence="16">
        <text>lipoxin A4 + NAD(+) = 15-oxo-(5S,6R)-dihydroxy-(7E,9E,11Z,13E)-eicosatetraenoate + NADH + H(+)</text>
        <dbReference type="Rhea" id="RHEA:41572"/>
        <dbReference type="ChEBI" id="CHEBI:15378"/>
        <dbReference type="ChEBI" id="CHEBI:57540"/>
        <dbReference type="ChEBI" id="CHEBI:57945"/>
        <dbReference type="ChEBI" id="CHEBI:67026"/>
        <dbReference type="ChEBI" id="CHEBI:78311"/>
    </reaction>
    <physiologicalReaction direction="left-to-right" evidence="16">
        <dbReference type="Rhea" id="RHEA:41573"/>
    </physiologicalReaction>
</comment>
<accession>A0A8T0EQV8</accession>
<comment type="catalytic activity">
    <reaction evidence="20">
        <text>(15S)-hydroxy-(5Z,8Z,11Z,13E)-eicosatetraenoate + NAD(+) = 15-oxo-(5Z,8Z,11Z,13E)-eicosatetraenoate + NADH + H(+)</text>
        <dbReference type="Rhea" id="RHEA:23260"/>
        <dbReference type="ChEBI" id="CHEBI:15378"/>
        <dbReference type="ChEBI" id="CHEBI:57409"/>
        <dbReference type="ChEBI" id="CHEBI:57410"/>
        <dbReference type="ChEBI" id="CHEBI:57540"/>
        <dbReference type="ChEBI" id="CHEBI:57945"/>
        <dbReference type="EC" id="1.1.1.232"/>
    </reaction>
    <physiologicalReaction direction="left-to-right" evidence="20">
        <dbReference type="Rhea" id="RHEA:23261"/>
    </physiologicalReaction>
</comment>
<comment type="catalytic activity">
    <reaction evidence="21">
        <text>resolvin E1 + NAD(+) = 18-oxo-resolvin E1 + NADH + H(+)</text>
        <dbReference type="Rhea" id="RHEA:49244"/>
        <dbReference type="ChEBI" id="CHEBI:15378"/>
        <dbReference type="ChEBI" id="CHEBI:57540"/>
        <dbReference type="ChEBI" id="CHEBI:57945"/>
        <dbReference type="ChEBI" id="CHEBI:91000"/>
        <dbReference type="ChEBI" id="CHEBI:91001"/>
    </reaction>
    <physiologicalReaction direction="left-to-right" evidence="21">
        <dbReference type="Rhea" id="RHEA:49245"/>
    </physiologicalReaction>
</comment>
<comment type="catalytic activity">
    <reaction evidence="14">
        <text>resolvin D1 + NAD(+) = 17-oxoresolvin D1 + NADH + H(+)</text>
        <dbReference type="Rhea" id="RHEA:50128"/>
        <dbReference type="ChEBI" id="CHEBI:15378"/>
        <dbReference type="ChEBI" id="CHEBI:57540"/>
        <dbReference type="ChEBI" id="CHEBI:57945"/>
        <dbReference type="ChEBI" id="CHEBI:132079"/>
        <dbReference type="ChEBI" id="CHEBI:132081"/>
    </reaction>
    <physiologicalReaction direction="left-to-right" evidence="14">
        <dbReference type="Rhea" id="RHEA:50129"/>
    </physiologicalReaction>
</comment>
<comment type="catalytic activity">
    <reaction evidence="11">
        <text>14-hydroxy-(4Z,7Z,10Z,12E,16Z,19Z)-docosahexaenoate + NAD(+) = 14-oxo-(4Z,7Z,10Z,12E,16Z,19Z)-docosahexaenoate + NADH + H(+)</text>
        <dbReference type="Rhea" id="RHEA:48952"/>
        <dbReference type="ChEBI" id="CHEBI:15378"/>
        <dbReference type="ChEBI" id="CHEBI:57540"/>
        <dbReference type="ChEBI" id="CHEBI:57945"/>
        <dbReference type="ChEBI" id="CHEBI:90866"/>
        <dbReference type="ChEBI" id="CHEBI:90867"/>
    </reaction>
    <physiologicalReaction direction="left-to-right" evidence="11">
        <dbReference type="Rhea" id="RHEA:48953"/>
    </physiologicalReaction>
</comment>
<dbReference type="InterPro" id="IPR036291">
    <property type="entry name" value="NAD(P)-bd_dom_sf"/>
</dbReference>
<evidence type="ECO:0000313" key="23">
    <source>
        <dbReference type="EMBL" id="KAF8776856.1"/>
    </source>
</evidence>
<dbReference type="FunFam" id="3.40.50.720:FF:000149">
    <property type="entry name" value="15-hydroxyprostaglandin dehydrogenase [NAD(+)]"/>
    <property type="match status" value="1"/>
</dbReference>
<evidence type="ECO:0000256" key="5">
    <source>
        <dbReference type="ARBA" id="ARBA00040276"/>
    </source>
</evidence>
<comment type="catalytic activity">
    <reaction evidence="18">
        <text>prostaglandin E2 + NAD(+) = 15-oxoprostaglandin E2 + NADH + H(+)</text>
        <dbReference type="Rhea" id="RHEA:11876"/>
        <dbReference type="ChEBI" id="CHEBI:15378"/>
        <dbReference type="ChEBI" id="CHEBI:57400"/>
        <dbReference type="ChEBI" id="CHEBI:57540"/>
        <dbReference type="ChEBI" id="CHEBI:57945"/>
        <dbReference type="ChEBI" id="CHEBI:606564"/>
        <dbReference type="EC" id="1.1.1.141"/>
    </reaction>
    <physiologicalReaction direction="left-to-right" evidence="18">
        <dbReference type="Rhea" id="RHEA:11877"/>
    </physiologicalReaction>
</comment>
<dbReference type="PANTHER" id="PTHR44229:SF4">
    <property type="entry name" value="15-HYDROXYPROSTAGLANDIN DEHYDROGENASE [NAD(+)]"/>
    <property type="match status" value="1"/>
</dbReference>
<evidence type="ECO:0000256" key="16">
    <source>
        <dbReference type="ARBA" id="ARBA00048535"/>
    </source>
</evidence>
<keyword evidence="24" id="KW-1185">Reference proteome</keyword>
<proteinExistence type="inferred from homology"/>
<dbReference type="PANTHER" id="PTHR44229">
    <property type="entry name" value="15-HYDROXYPROSTAGLANDIN DEHYDROGENASE [NAD(+)]"/>
    <property type="match status" value="1"/>
</dbReference>
<evidence type="ECO:0000313" key="24">
    <source>
        <dbReference type="Proteomes" id="UP000807504"/>
    </source>
</evidence>
<evidence type="ECO:0000256" key="8">
    <source>
        <dbReference type="ARBA" id="ARBA00045705"/>
    </source>
</evidence>
<comment type="caution">
    <text evidence="23">The sequence shown here is derived from an EMBL/GenBank/DDBJ whole genome shotgun (WGS) entry which is preliminary data.</text>
</comment>
<reference evidence="23" key="1">
    <citation type="journal article" date="2020" name="bioRxiv">
        <title>Chromosome-level reference genome of the European wasp spider Argiope bruennichi: a resource for studies on range expansion and evolutionary adaptation.</title>
        <authorList>
            <person name="Sheffer M.M."/>
            <person name="Hoppe A."/>
            <person name="Krehenwinkel H."/>
            <person name="Uhl G."/>
            <person name="Kuss A.W."/>
            <person name="Jensen L."/>
            <person name="Jensen C."/>
            <person name="Gillespie R.G."/>
            <person name="Hoff K.J."/>
            <person name="Prost S."/>
        </authorList>
    </citation>
    <scope>NUCLEOTIDE SEQUENCE</scope>
</reference>
<dbReference type="Proteomes" id="UP000807504">
    <property type="component" value="Unassembled WGS sequence"/>
</dbReference>
<dbReference type="EC" id="1.1.1.232" evidence="4"/>
<dbReference type="EMBL" id="JABXBU010002072">
    <property type="protein sequence ID" value="KAF8776856.1"/>
    <property type="molecule type" value="Genomic_DNA"/>
</dbReference>
<organism evidence="23 24">
    <name type="scientific">Argiope bruennichi</name>
    <name type="common">Wasp spider</name>
    <name type="synonym">Aranea bruennichi</name>
    <dbReference type="NCBI Taxonomy" id="94029"/>
    <lineage>
        <taxon>Eukaryota</taxon>
        <taxon>Metazoa</taxon>
        <taxon>Ecdysozoa</taxon>
        <taxon>Arthropoda</taxon>
        <taxon>Chelicerata</taxon>
        <taxon>Arachnida</taxon>
        <taxon>Araneae</taxon>
        <taxon>Araneomorphae</taxon>
        <taxon>Entelegynae</taxon>
        <taxon>Araneoidea</taxon>
        <taxon>Araneidae</taxon>
        <taxon>Argiope</taxon>
    </lineage>
</organism>
<dbReference type="InterPro" id="IPR020904">
    <property type="entry name" value="Sc_DH/Rdtase_CS"/>
</dbReference>
<evidence type="ECO:0000256" key="6">
    <source>
        <dbReference type="ARBA" id="ARBA00041812"/>
    </source>
</evidence>
<comment type="similarity">
    <text evidence="1 22">Belongs to the short-chain dehydrogenases/reductases (SDR) family.</text>
</comment>
<dbReference type="PRINTS" id="PR00081">
    <property type="entry name" value="GDHRDH"/>
</dbReference>
<evidence type="ECO:0000256" key="15">
    <source>
        <dbReference type="ARBA" id="ARBA00048393"/>
    </source>
</evidence>
<protein>
    <recommendedName>
        <fullName evidence="5">15-hydroxyprostaglandin dehydrogenase [NAD(+)]</fullName>
        <ecNumber evidence="3">1.1.1.141</ecNumber>
        <ecNumber evidence="4">1.1.1.232</ecNumber>
    </recommendedName>
    <alternativeName>
        <fullName evidence="7">Eicosanoid/docosanoid dehydrogenase [NAD(+)]</fullName>
    </alternativeName>
    <alternativeName>
        <fullName evidence="6">Prostaglandin dehydrogenase 1</fullName>
    </alternativeName>
</protein>
<dbReference type="PROSITE" id="PS00061">
    <property type="entry name" value="ADH_SHORT"/>
    <property type="match status" value="1"/>
</dbReference>
<dbReference type="SUPFAM" id="SSF51735">
    <property type="entry name" value="NAD(P)-binding Rossmann-fold domains"/>
    <property type="match status" value="1"/>
</dbReference>
<comment type="catalytic activity">
    <reaction evidence="12">
        <text>15-oxo-(5S,6R)-dihydroxy-(7E,9E,11Z)-eicosatrienoate + NADH + H(+) = (5S,6R,15S)-trihydroxy-(7E,9E,11Z)-eicosatrienoate + NAD(+)</text>
        <dbReference type="Rhea" id="RHEA:41596"/>
        <dbReference type="ChEBI" id="CHEBI:15378"/>
        <dbReference type="ChEBI" id="CHEBI:57540"/>
        <dbReference type="ChEBI" id="CHEBI:57945"/>
        <dbReference type="ChEBI" id="CHEBI:78325"/>
        <dbReference type="ChEBI" id="CHEBI:78329"/>
    </reaction>
    <physiologicalReaction direction="left-to-right" evidence="12">
        <dbReference type="Rhea" id="RHEA:41597"/>
    </physiologicalReaction>
</comment>
<evidence type="ECO:0000256" key="13">
    <source>
        <dbReference type="ARBA" id="ARBA00048144"/>
    </source>
</evidence>
<gene>
    <name evidence="23" type="ORF">HNY73_013798</name>
</gene>
<evidence type="ECO:0000256" key="12">
    <source>
        <dbReference type="ARBA" id="ARBA00048140"/>
    </source>
</evidence>
<evidence type="ECO:0000256" key="11">
    <source>
        <dbReference type="ARBA" id="ARBA00048008"/>
    </source>
</evidence>
<evidence type="ECO:0000256" key="21">
    <source>
        <dbReference type="ARBA" id="ARBA00049188"/>
    </source>
</evidence>
<comment type="catalytic activity">
    <reaction evidence="9">
        <text>prostaglandin E1 + NAD(+) = 15-oxoprostaglandin E1 + NADH + H(+)</text>
        <dbReference type="Rhea" id="RHEA:16477"/>
        <dbReference type="ChEBI" id="CHEBI:15378"/>
        <dbReference type="ChEBI" id="CHEBI:57397"/>
        <dbReference type="ChEBI" id="CHEBI:57401"/>
        <dbReference type="ChEBI" id="CHEBI:57540"/>
        <dbReference type="ChEBI" id="CHEBI:57945"/>
    </reaction>
    <physiologicalReaction direction="left-to-right" evidence="9">
        <dbReference type="Rhea" id="RHEA:16478"/>
    </physiologicalReaction>
</comment>
<evidence type="ECO:0000256" key="1">
    <source>
        <dbReference type="ARBA" id="ARBA00006484"/>
    </source>
</evidence>
<dbReference type="PRINTS" id="PR00080">
    <property type="entry name" value="SDRFAMILY"/>
</dbReference>
<evidence type="ECO:0000256" key="10">
    <source>
        <dbReference type="ARBA" id="ARBA00047672"/>
    </source>
</evidence>
<dbReference type="AlphaFoldDB" id="A0A8T0EQV8"/>
<sequence length="245" mass="26285">MNFADKVALVTGGSQGIGRALVSALLSCGMKVNICDVDGKAAKEFIETLPSTLREYVTFQQCDVTSFEDFKDAFDKVISSCGRIDLVVNNAGLHDEINWRKVIDVNIVGVINGTKLGFEYMDVRKGAYGGDIVNMASVAGLSGNALHPVYSATKHAVVGFTKSYGSAYHLERTGVRVNAICPTLANTNLQKNIYSSSLDEGECSRQLANINILEPEDVAKALAQLLQDGKNGALLRVDPNGTSYV</sequence>